<dbReference type="Pfam" id="PF02384">
    <property type="entry name" value="N6_Mtase"/>
    <property type="match status" value="1"/>
</dbReference>
<evidence type="ECO:0000259" key="5">
    <source>
        <dbReference type="Pfam" id="PF02384"/>
    </source>
</evidence>
<comment type="similarity">
    <text evidence="1">Belongs to the type-I restriction system S methylase family.</text>
</comment>
<evidence type="ECO:0000259" key="6">
    <source>
        <dbReference type="Pfam" id="PF13588"/>
    </source>
</evidence>
<dbReference type="GO" id="GO:0003677">
    <property type="term" value="F:DNA binding"/>
    <property type="evidence" value="ECO:0007669"/>
    <property type="project" value="UniProtKB-KW"/>
</dbReference>
<dbReference type="SUPFAM" id="SSF53335">
    <property type="entry name" value="S-adenosyl-L-methionine-dependent methyltransferases"/>
    <property type="match status" value="1"/>
</dbReference>
<accession>A0A8J3ID65</accession>
<name>A0A8J3ID65_9CHLR</name>
<evidence type="ECO:0000256" key="2">
    <source>
        <dbReference type="ARBA" id="ARBA00022747"/>
    </source>
</evidence>
<dbReference type="InterPro" id="IPR029464">
    <property type="entry name" value="HSDR_N"/>
</dbReference>
<evidence type="ECO:0000256" key="3">
    <source>
        <dbReference type="ARBA" id="ARBA00023125"/>
    </source>
</evidence>
<keyword evidence="3" id="KW-0238">DNA-binding</keyword>
<dbReference type="Proteomes" id="UP000612362">
    <property type="component" value="Unassembled WGS sequence"/>
</dbReference>
<dbReference type="PRINTS" id="PR00507">
    <property type="entry name" value="N12N6MTFRASE"/>
</dbReference>
<dbReference type="InterPro" id="IPR052916">
    <property type="entry name" value="Type-I_RE_MTase_Subunit"/>
</dbReference>
<dbReference type="InterPro" id="IPR044946">
    <property type="entry name" value="Restrct_endonuc_typeI_TRD_sf"/>
</dbReference>
<evidence type="ECO:0000259" key="4">
    <source>
        <dbReference type="Pfam" id="PF01420"/>
    </source>
</evidence>
<dbReference type="Gene3D" id="3.40.50.150">
    <property type="entry name" value="Vaccinia Virus protein VP39"/>
    <property type="match status" value="1"/>
</dbReference>
<dbReference type="PANTHER" id="PTHR42998">
    <property type="entry name" value="TYPE I RESTRICTION ENZYME HINDVIIP M PROTEIN-RELATED"/>
    <property type="match status" value="1"/>
</dbReference>
<proteinExistence type="inferred from homology"/>
<dbReference type="Gene3D" id="3.90.220.20">
    <property type="entry name" value="DNA methylase specificity domains"/>
    <property type="match status" value="1"/>
</dbReference>
<evidence type="ECO:0000256" key="1">
    <source>
        <dbReference type="ARBA" id="ARBA00010923"/>
    </source>
</evidence>
<dbReference type="Pfam" id="PF13588">
    <property type="entry name" value="HSDR_N_2"/>
    <property type="match status" value="1"/>
</dbReference>
<dbReference type="GO" id="GO:0008170">
    <property type="term" value="F:N-methyltransferase activity"/>
    <property type="evidence" value="ECO:0007669"/>
    <property type="project" value="InterPro"/>
</dbReference>
<dbReference type="CDD" id="cd02440">
    <property type="entry name" value="AdoMet_MTases"/>
    <property type="match status" value="1"/>
</dbReference>
<dbReference type="EMBL" id="BNJF01000004">
    <property type="protein sequence ID" value="GHO49179.1"/>
    <property type="molecule type" value="Genomic_DNA"/>
</dbReference>
<dbReference type="Pfam" id="PF01420">
    <property type="entry name" value="Methylase_S"/>
    <property type="match status" value="1"/>
</dbReference>
<dbReference type="AlphaFoldDB" id="A0A8J3ID65"/>
<feature type="domain" description="Type I restriction enzyme R protein N-terminal" evidence="6">
    <location>
        <begin position="29"/>
        <end position="118"/>
    </location>
</feature>
<evidence type="ECO:0000313" key="7">
    <source>
        <dbReference type="EMBL" id="GHO49179.1"/>
    </source>
</evidence>
<feature type="domain" description="DNA methylase adenine-specific" evidence="5">
    <location>
        <begin position="280"/>
        <end position="535"/>
    </location>
</feature>
<protein>
    <submittedName>
        <fullName evidence="7">Uncharacterized protein</fullName>
    </submittedName>
</protein>
<dbReference type="InterPro" id="IPR029063">
    <property type="entry name" value="SAM-dependent_MTases_sf"/>
</dbReference>
<keyword evidence="8" id="KW-1185">Reference proteome</keyword>
<dbReference type="GO" id="GO:0009307">
    <property type="term" value="P:DNA restriction-modification system"/>
    <property type="evidence" value="ECO:0007669"/>
    <property type="project" value="UniProtKB-KW"/>
</dbReference>
<keyword evidence="2" id="KW-0680">Restriction system</keyword>
<dbReference type="InterPro" id="IPR000055">
    <property type="entry name" value="Restrct_endonuc_typeI_TRD"/>
</dbReference>
<sequence>MNYSNPRNPDTLSESIVMNQKIIPYFYQLGYQYLDINVKLQKDFITAIADLVVYLDEDKTQPYIVAEVKSQIPAEITLLAPSVQQVFSYAAYLGESVRYLLVTDGIHYHWFERSSGGRSLLSLENAPHAYNQQQLALFSNVLQPITDPQHFFDLMHSVMQILVREGTGYGLRMGSEINRILIAKLHDEQNITLGRKSLFSSDQKTESQLSIDIASLFNNALAQLSTISISEGIWNLSPRVLKQIVVMMEKYAFSTITHNAINQLFWHLFSDMVRLDHDVYTTPLYLAQFLIQLVNPQPGMRILDPACGTGLFPIESAKHLQASSEITPTSEISMLSSSLPEKTIIGIEINAEVAELALTNFVLNGLPPNDLVKADALDKNAYTNFRESCDVVVLDPPVGQIPRSFSFLHQFDIASFSNRITYEMLFVERALDFLKPGGILGILLPDTLLSSPAYARARAWILQVAIPKAIISLPVDAFVQVGHSGKASILLLEKKPSSSSKVGQVLLAEIQSLNIGKSQRSVASGIFSSLVEVVRTFMTTNQVPEETQQDYWNAWLISSNELKIESWNASAHNPNKRTFVQTLKQSSYSMVPLESLVEIIGGRNFGPSNYVEKGDNTAMVLQAGAVRDLVLDTSESPFVSYRDYIHFERIQVKTGDVLITTTGKYLGRATAIIGETLGYTLASGAVTILRPRSPAEVDPFFLAAVLSSTLGKEQVLQKQAVSSAQPYIRRGDLGSILIPLPNLRIQKDIADRLHEMLATAQRLIQLANRIEAASKEIVVKELQAGEDNA</sequence>
<evidence type="ECO:0000313" key="8">
    <source>
        <dbReference type="Proteomes" id="UP000612362"/>
    </source>
</evidence>
<comment type="caution">
    <text evidence="7">The sequence shown here is derived from an EMBL/GenBank/DDBJ whole genome shotgun (WGS) entry which is preliminary data.</text>
</comment>
<reference evidence="7" key="1">
    <citation type="submission" date="2020-10" db="EMBL/GenBank/DDBJ databases">
        <title>Taxonomic study of unclassified bacteria belonging to the class Ktedonobacteria.</title>
        <authorList>
            <person name="Yabe S."/>
            <person name="Wang C.M."/>
            <person name="Zheng Y."/>
            <person name="Sakai Y."/>
            <person name="Cavaletti L."/>
            <person name="Monciardini P."/>
            <person name="Donadio S."/>
        </authorList>
    </citation>
    <scope>NUCLEOTIDE SEQUENCE</scope>
    <source>
        <strain evidence="7">SOSP1-1</strain>
    </source>
</reference>
<dbReference type="PANTHER" id="PTHR42998:SF1">
    <property type="entry name" value="TYPE I RESTRICTION ENZYME HINDI METHYLASE SUBUNIT"/>
    <property type="match status" value="1"/>
</dbReference>
<feature type="domain" description="Type I restriction modification DNA specificity" evidence="4">
    <location>
        <begin position="590"/>
        <end position="765"/>
    </location>
</feature>
<organism evidence="7 8">
    <name type="scientific">Ktedonospora formicarum</name>
    <dbReference type="NCBI Taxonomy" id="2778364"/>
    <lineage>
        <taxon>Bacteria</taxon>
        <taxon>Bacillati</taxon>
        <taxon>Chloroflexota</taxon>
        <taxon>Ktedonobacteria</taxon>
        <taxon>Ktedonobacterales</taxon>
        <taxon>Ktedonobacteraceae</taxon>
        <taxon>Ktedonospora</taxon>
    </lineage>
</organism>
<gene>
    <name evidence="7" type="ORF">KSX_73420</name>
</gene>
<dbReference type="InterPro" id="IPR003356">
    <property type="entry name" value="DNA_methylase_A-5"/>
</dbReference>
<dbReference type="SUPFAM" id="SSF116734">
    <property type="entry name" value="DNA methylase specificity domain"/>
    <property type="match status" value="1"/>
</dbReference>